<accession>A0A250F608</accession>
<gene>
    <name evidence="3" type="ORF">CGC59_13210</name>
</gene>
<feature type="domain" description="NodB homology" evidence="2">
    <location>
        <begin position="64"/>
        <end position="239"/>
    </location>
</feature>
<dbReference type="Proteomes" id="UP000217334">
    <property type="component" value="Chromosome"/>
</dbReference>
<evidence type="ECO:0000256" key="1">
    <source>
        <dbReference type="SAM" id="Phobius"/>
    </source>
</evidence>
<name>A0A250F608_CAPSP</name>
<dbReference type="AlphaFoldDB" id="A0A250F608"/>
<evidence type="ECO:0000313" key="4">
    <source>
        <dbReference type="Proteomes" id="UP000217334"/>
    </source>
</evidence>
<protein>
    <submittedName>
        <fullName evidence="3">Polysaccharide deacetylase</fullName>
    </submittedName>
</protein>
<dbReference type="SUPFAM" id="SSF88713">
    <property type="entry name" value="Glycoside hydrolase/deacetylase"/>
    <property type="match status" value="1"/>
</dbReference>
<dbReference type="PANTHER" id="PTHR10587:SF125">
    <property type="entry name" value="POLYSACCHARIDE DEACETYLASE YHEN-RELATED"/>
    <property type="match status" value="1"/>
</dbReference>
<dbReference type="CDD" id="cd10917">
    <property type="entry name" value="CE4_NodB_like_6s_7s"/>
    <property type="match status" value="1"/>
</dbReference>
<proteinExistence type="predicted"/>
<keyword evidence="1" id="KW-0472">Membrane</keyword>
<dbReference type="Pfam" id="PF01522">
    <property type="entry name" value="Polysacc_deac_1"/>
    <property type="match status" value="1"/>
</dbReference>
<dbReference type="GO" id="GO:0016810">
    <property type="term" value="F:hydrolase activity, acting on carbon-nitrogen (but not peptide) bonds"/>
    <property type="evidence" value="ECO:0007669"/>
    <property type="project" value="InterPro"/>
</dbReference>
<reference evidence="4" key="1">
    <citation type="submission" date="2017-06" db="EMBL/GenBank/DDBJ databases">
        <title>Capnocytophaga spp. assemblies.</title>
        <authorList>
            <person name="Gulvik C.A."/>
        </authorList>
    </citation>
    <scope>NUCLEOTIDE SEQUENCE [LARGE SCALE GENOMIC DNA]</scope>
    <source>
        <strain evidence="4">H4486</strain>
    </source>
</reference>
<keyword evidence="1" id="KW-1133">Transmembrane helix</keyword>
<evidence type="ECO:0000313" key="3">
    <source>
        <dbReference type="EMBL" id="ATA80573.1"/>
    </source>
</evidence>
<dbReference type="InterPro" id="IPR050248">
    <property type="entry name" value="Polysacc_deacetylase_ArnD"/>
</dbReference>
<keyword evidence="1" id="KW-0812">Transmembrane</keyword>
<dbReference type="InterPro" id="IPR002509">
    <property type="entry name" value="NODB_dom"/>
</dbReference>
<dbReference type="PANTHER" id="PTHR10587">
    <property type="entry name" value="GLYCOSYL TRANSFERASE-RELATED"/>
    <property type="match status" value="1"/>
</dbReference>
<dbReference type="EMBL" id="CP022383">
    <property type="protein sequence ID" value="ATA80573.1"/>
    <property type="molecule type" value="Genomic_DNA"/>
</dbReference>
<dbReference type="RefSeq" id="WP_095902267.1">
    <property type="nucleotide sequence ID" value="NZ_CP022383.1"/>
</dbReference>
<dbReference type="InterPro" id="IPR011330">
    <property type="entry name" value="Glyco_hydro/deAcase_b/a-brl"/>
</dbReference>
<sequence length="243" mass="27940">MNKHLFIIAIFISALITAFIQNAPWWGYVLLIVLFLGITSWGVFDIRLSYFVKTQYFLKGRPVKTVALTFDDGPSELTPQFLDLLQQYNAKAVFFCVGEQIQKYPEVIKRMQAEGHLVANHTFTHQPKNILHAKALADEIRNTDEALVHLDIVTPFFRPPYGITSPPVARAIKATAKKVIGWDVRSLDTVIHNEDKLFQRIVRKLSNGNIILMHDRLPHTLNVLERLLQYLKENNYTITNDLE</sequence>
<dbReference type="PROSITE" id="PS51677">
    <property type="entry name" value="NODB"/>
    <property type="match status" value="1"/>
</dbReference>
<dbReference type="GO" id="GO:0005975">
    <property type="term" value="P:carbohydrate metabolic process"/>
    <property type="evidence" value="ECO:0007669"/>
    <property type="project" value="InterPro"/>
</dbReference>
<organism evidence="3 4">
    <name type="scientific">Capnocytophaga sputigena</name>
    <dbReference type="NCBI Taxonomy" id="1019"/>
    <lineage>
        <taxon>Bacteria</taxon>
        <taxon>Pseudomonadati</taxon>
        <taxon>Bacteroidota</taxon>
        <taxon>Flavobacteriia</taxon>
        <taxon>Flavobacteriales</taxon>
        <taxon>Flavobacteriaceae</taxon>
        <taxon>Capnocytophaga</taxon>
    </lineage>
</organism>
<evidence type="ECO:0000259" key="2">
    <source>
        <dbReference type="PROSITE" id="PS51677"/>
    </source>
</evidence>
<dbReference type="Gene3D" id="3.20.20.370">
    <property type="entry name" value="Glycoside hydrolase/deacetylase"/>
    <property type="match status" value="1"/>
</dbReference>
<feature type="transmembrane region" description="Helical" evidence="1">
    <location>
        <begin position="30"/>
        <end position="52"/>
    </location>
</feature>